<proteinExistence type="inferred from homology"/>
<dbReference type="Gene3D" id="2.40.170.20">
    <property type="entry name" value="TonB-dependent receptor, beta-barrel domain"/>
    <property type="match status" value="1"/>
</dbReference>
<evidence type="ECO:0000313" key="10">
    <source>
        <dbReference type="EMBL" id="SFH81191.1"/>
    </source>
</evidence>
<dbReference type="InterPro" id="IPR008969">
    <property type="entry name" value="CarboxyPept-like_regulatory"/>
</dbReference>
<evidence type="ECO:0000256" key="2">
    <source>
        <dbReference type="ARBA" id="ARBA00022448"/>
    </source>
</evidence>
<name>A0A1I3D3X0_9SPHI</name>
<dbReference type="GO" id="GO:0009279">
    <property type="term" value="C:cell outer membrane"/>
    <property type="evidence" value="ECO:0007669"/>
    <property type="project" value="UniProtKB-SubCell"/>
</dbReference>
<dbReference type="InterPro" id="IPR036942">
    <property type="entry name" value="Beta-barrel_TonB_sf"/>
</dbReference>
<dbReference type="OrthoDB" id="600887at2"/>
<dbReference type="Pfam" id="PF07715">
    <property type="entry name" value="Plug"/>
    <property type="match status" value="1"/>
</dbReference>
<comment type="subcellular location">
    <subcellularLocation>
        <location evidence="1 7">Cell outer membrane</location>
        <topology evidence="1 7">Multi-pass membrane protein</topology>
    </subcellularLocation>
</comment>
<feature type="domain" description="TonB-dependent receptor plug" evidence="9">
    <location>
        <begin position="123"/>
        <end position="232"/>
    </location>
</feature>
<dbReference type="AlphaFoldDB" id="A0A1I3D3X0"/>
<dbReference type="SUPFAM" id="SSF49464">
    <property type="entry name" value="Carboxypeptidase regulatory domain-like"/>
    <property type="match status" value="1"/>
</dbReference>
<dbReference type="NCBIfam" id="TIGR04056">
    <property type="entry name" value="OMP_RagA_SusC"/>
    <property type="match status" value="1"/>
</dbReference>
<dbReference type="InterPro" id="IPR039426">
    <property type="entry name" value="TonB-dep_rcpt-like"/>
</dbReference>
<dbReference type="InterPro" id="IPR012910">
    <property type="entry name" value="Plug_dom"/>
</dbReference>
<keyword evidence="5 7" id="KW-0472">Membrane</keyword>
<evidence type="ECO:0000256" key="3">
    <source>
        <dbReference type="ARBA" id="ARBA00022452"/>
    </source>
</evidence>
<dbReference type="InterPro" id="IPR023996">
    <property type="entry name" value="TonB-dep_OMP_SusC/RagA"/>
</dbReference>
<reference evidence="10 11" key="1">
    <citation type="submission" date="2016-10" db="EMBL/GenBank/DDBJ databases">
        <authorList>
            <person name="de Groot N.N."/>
        </authorList>
    </citation>
    <scope>NUCLEOTIDE SEQUENCE [LARGE SCALE GENOMIC DNA]</scope>
    <source>
        <strain evidence="10 11">RK1</strain>
    </source>
</reference>
<keyword evidence="4 7" id="KW-0812">Transmembrane</keyword>
<dbReference type="Pfam" id="PF13715">
    <property type="entry name" value="CarbopepD_reg_2"/>
    <property type="match status" value="1"/>
</dbReference>
<evidence type="ECO:0000256" key="8">
    <source>
        <dbReference type="SAM" id="SignalP"/>
    </source>
</evidence>
<comment type="similarity">
    <text evidence="7">Belongs to the TonB-dependent receptor family.</text>
</comment>
<keyword evidence="6 7" id="KW-0998">Cell outer membrane</keyword>
<evidence type="ECO:0000256" key="5">
    <source>
        <dbReference type="ARBA" id="ARBA00023136"/>
    </source>
</evidence>
<dbReference type="FunFam" id="2.170.130.10:FF:000003">
    <property type="entry name" value="SusC/RagA family TonB-linked outer membrane protein"/>
    <property type="match status" value="1"/>
</dbReference>
<dbReference type="Gene3D" id="2.170.130.10">
    <property type="entry name" value="TonB-dependent receptor, plug domain"/>
    <property type="match status" value="1"/>
</dbReference>
<dbReference type="NCBIfam" id="TIGR04057">
    <property type="entry name" value="SusC_RagA_signa"/>
    <property type="match status" value="1"/>
</dbReference>
<dbReference type="EMBL" id="FOQO01000001">
    <property type="protein sequence ID" value="SFH81191.1"/>
    <property type="molecule type" value="Genomic_DNA"/>
</dbReference>
<dbReference type="InterPro" id="IPR023997">
    <property type="entry name" value="TonB-dep_OMP_SusC/RagA_CS"/>
</dbReference>
<keyword evidence="2 7" id="KW-0813">Transport</keyword>
<feature type="chain" id="PRO_5011435752" evidence="8">
    <location>
        <begin position="30"/>
        <end position="1037"/>
    </location>
</feature>
<protein>
    <submittedName>
        <fullName evidence="10">TonB-linked outer membrane protein, SusC/RagA family</fullName>
    </submittedName>
</protein>
<dbReference type="STRING" id="1477437.SAMN05444682_101298"/>
<dbReference type="PROSITE" id="PS52016">
    <property type="entry name" value="TONB_DEPENDENT_REC_3"/>
    <property type="match status" value="1"/>
</dbReference>
<evidence type="ECO:0000256" key="6">
    <source>
        <dbReference type="ARBA" id="ARBA00023237"/>
    </source>
</evidence>
<dbReference type="Proteomes" id="UP000198670">
    <property type="component" value="Unassembled WGS sequence"/>
</dbReference>
<evidence type="ECO:0000313" key="11">
    <source>
        <dbReference type="Proteomes" id="UP000198670"/>
    </source>
</evidence>
<gene>
    <name evidence="10" type="ORF">SAMN05444682_101298</name>
</gene>
<accession>A0A1I3D3X0</accession>
<evidence type="ECO:0000256" key="4">
    <source>
        <dbReference type="ARBA" id="ARBA00022692"/>
    </source>
</evidence>
<dbReference type="InterPro" id="IPR037066">
    <property type="entry name" value="Plug_dom_sf"/>
</dbReference>
<dbReference type="SUPFAM" id="SSF56935">
    <property type="entry name" value="Porins"/>
    <property type="match status" value="1"/>
</dbReference>
<evidence type="ECO:0000256" key="1">
    <source>
        <dbReference type="ARBA" id="ARBA00004571"/>
    </source>
</evidence>
<organism evidence="10 11">
    <name type="scientific">Parapedobacter indicus</name>
    <dbReference type="NCBI Taxonomy" id="1477437"/>
    <lineage>
        <taxon>Bacteria</taxon>
        <taxon>Pseudomonadati</taxon>
        <taxon>Bacteroidota</taxon>
        <taxon>Sphingobacteriia</taxon>
        <taxon>Sphingobacteriales</taxon>
        <taxon>Sphingobacteriaceae</taxon>
        <taxon>Parapedobacter</taxon>
    </lineage>
</organism>
<sequence>MRIFTLSITKLCNLFPLLLLLLFTSVAYSQVTVRGTVTDATDNSLLAGVSVTEIGTSNAMLTDNRGTFTLTVKGRQSTLRFSFVGYQSKDVTINGQTNLTVSLAVSKTELDEIVVVGYGTQKKVNLTGAVQTLQLDSVVNTPVSNSAQLMYGRFSGVQLTQGNGLPGTDGSTINIRGLGTFGNSVPLVVIDGMQFDGLAEFNRLAPADIESITVLKDASAGAIYGARGANGVIVITTKQGQASKFRVEYNNYVGSQRPTILPKYLDAINYAELINEKYKNEADGKAFNPRYTEEQLQLIRDGSNPDLFANTDWAAEVLQDAPIQNHYLSLSGGSQNTIYRISMGYLNQGAIIQGKFKSERYNFRANVQSELKEWLTVANNFNGTLNKFTGPSGGSDVVSNIIYSFRRNAPTIPAYFKHGGFGFRDGAYQNVNPSFGTEFQPLELGELGDFISDDYNINDRLSVKARVKGFSFESAVTLNLDFYDDSDFKPSVQRLDPEGNIASYNERNSLSNSFSKHYRIMNENLLRYQTKFQDIHDLQFMLGHSVILDRNDGFRGSLQNFPSDALQEFDGGGVANPTVSGNASEQALQSFFARINYNFKERYLFEANIRRDGSSKFGPGNRYGTFPSFSAGWRISEEPFLKNSGSSGALSNLKLRGSWGRTGNNGIGNYIYDQTYNAGLDYILGDGTVMGGVALTSLANPTIRWETTEQYNIGLDAAFFRNRLNVEADYFNRKSFDILYTNFPIPGTLGVNSLAAQNAAEMLNKGIELNVNYADNKGGFNYAIGANVTKFAKNEVTSLGSGVQTIDGNFLTRKGESYQAYYGYQVMGIFQTADEAANAPVQFGSPRTGPGDFRYADLSGPDGTPDGVIDAFDRTVIGNPYPLWLYGFNANFNYRGIDLTVVFQGIAEVDRVMIGNGQVAFNDERSNSLALWLDRWTPENPSTTLPRIGGANNAMISNFYVKDASYLRLKTIELGYTLPNKLLRKIHVNGIRLFVSGQNLLTFTKMEDFDPERAATNTAVRNAPLYKVVTGGLNFSF</sequence>
<dbReference type="Gene3D" id="2.60.40.1120">
    <property type="entry name" value="Carboxypeptidase-like, regulatory domain"/>
    <property type="match status" value="1"/>
</dbReference>
<keyword evidence="11" id="KW-1185">Reference proteome</keyword>
<feature type="signal peptide" evidence="8">
    <location>
        <begin position="1"/>
        <end position="29"/>
    </location>
</feature>
<evidence type="ECO:0000256" key="7">
    <source>
        <dbReference type="PROSITE-ProRule" id="PRU01360"/>
    </source>
</evidence>
<keyword evidence="8" id="KW-0732">Signal</keyword>
<keyword evidence="3 7" id="KW-1134">Transmembrane beta strand</keyword>
<evidence type="ECO:0000259" key="9">
    <source>
        <dbReference type="Pfam" id="PF07715"/>
    </source>
</evidence>
<dbReference type="RefSeq" id="WP_090623113.1">
    <property type="nucleotide sequence ID" value="NZ_FOQO01000001.1"/>
</dbReference>